<accession>A0A415G7G3</accession>
<protein>
    <recommendedName>
        <fullName evidence="3">Nuclease SbcCD subunit C</fullName>
    </recommendedName>
</protein>
<organism evidence="6 7">
    <name type="scientific">Anaerobutyricum hallii</name>
    <dbReference type="NCBI Taxonomy" id="39488"/>
    <lineage>
        <taxon>Bacteria</taxon>
        <taxon>Bacillati</taxon>
        <taxon>Bacillota</taxon>
        <taxon>Clostridia</taxon>
        <taxon>Lachnospirales</taxon>
        <taxon>Lachnospiraceae</taxon>
        <taxon>Anaerobutyricum</taxon>
    </lineage>
</organism>
<evidence type="ECO:0000256" key="1">
    <source>
        <dbReference type="ARBA" id="ARBA00006930"/>
    </source>
</evidence>
<dbReference type="AlphaFoldDB" id="A0A415G7G3"/>
<dbReference type="PANTHER" id="PTHR32114:SF2">
    <property type="entry name" value="ABC TRANSPORTER ABCH.3"/>
    <property type="match status" value="1"/>
</dbReference>
<dbReference type="EMBL" id="QRNJ01000025">
    <property type="protein sequence ID" value="RHK39424.1"/>
    <property type="molecule type" value="Genomic_DNA"/>
</dbReference>
<reference evidence="6 7" key="1">
    <citation type="submission" date="2018-08" db="EMBL/GenBank/DDBJ databases">
        <title>A genome reference for cultivated species of the human gut microbiota.</title>
        <authorList>
            <person name="Zou Y."/>
            <person name="Xue W."/>
            <person name="Luo G."/>
        </authorList>
    </citation>
    <scope>NUCLEOTIDE SEQUENCE [LARGE SCALE GENOMIC DNA]</scope>
    <source>
        <strain evidence="6 7">AF45-14BH</strain>
    </source>
</reference>
<feature type="domain" description="RecF/RecN/SMC N-terminal" evidence="5">
    <location>
        <begin position="6"/>
        <end position="587"/>
    </location>
</feature>
<dbReference type="Pfam" id="PF02463">
    <property type="entry name" value="SMC_N"/>
    <property type="match status" value="1"/>
</dbReference>
<dbReference type="Gene3D" id="3.40.50.300">
    <property type="entry name" value="P-loop containing nucleotide triphosphate hydrolases"/>
    <property type="match status" value="2"/>
</dbReference>
<evidence type="ECO:0000313" key="6">
    <source>
        <dbReference type="EMBL" id="RHK39424.1"/>
    </source>
</evidence>
<comment type="subunit">
    <text evidence="2">Heterodimer of SbcC and SbcD.</text>
</comment>
<gene>
    <name evidence="6" type="ORF">DW068_07505</name>
</gene>
<feature type="coiled-coil region" evidence="4">
    <location>
        <begin position="222"/>
        <end position="266"/>
    </location>
</feature>
<keyword evidence="4" id="KW-0175">Coiled coil</keyword>
<evidence type="ECO:0000259" key="5">
    <source>
        <dbReference type="Pfam" id="PF02463"/>
    </source>
</evidence>
<sequence length="598" mass="68671">MDNSTITTISIRNFKGIEDLQLNAKKLNAIIGKCGSGKSSLLDAIRFALTGKAGKEVIRKGCREASVVLRFSDNSTIERIRRTSENISKCNGKSSTKRSLDEFLTARNMNPCWIESLCSVDWFAGLSSKDLNNFFMTILPLRAKAETVVELVAQLDKDLTEKKEKYLMEEILKKQEIFSFNDLANGYNTAYTVRQELKRKYNEMLPRCTFNETVPAKTREDIEKELNNISQVEAAEKEYSKRLKEYASSKKQHDLAIKRLDEMKKELDTYSSCKKPKEETKTQAEADRKLFQVHIKRTNEYIGTINSTLDLLKRTLDNLDKPICPISEKLICTTDKSQLKEELLSLIQKNENALASNKEFLAKCEDQVRKRDDIISNYQKEVYRYEQKTTLENNISKFIVPEILPEPQKVEKAHLEAKKKELLDLLSILSRYEKVQQNKKELAKIKDKYDLVQFAVKVLDSKIGIPALILQRTLRFFEKKCNEKASLLREGFQIHFLSDNGITIQVSPGKGKPFVDMKEVSTGEFVCVAYILMTMIGEATKCHLFLIDNLDRLDTEYLNALLSLLEEDKKIEQVFLGGVDHADVEQTLNDKSFQIIHM</sequence>
<comment type="caution">
    <text evidence="6">The sequence shown here is derived from an EMBL/GenBank/DDBJ whole genome shotgun (WGS) entry which is preliminary data.</text>
</comment>
<dbReference type="SUPFAM" id="SSF52540">
    <property type="entry name" value="P-loop containing nucleoside triphosphate hydrolases"/>
    <property type="match status" value="2"/>
</dbReference>
<dbReference type="RefSeq" id="WP_118314456.1">
    <property type="nucleotide sequence ID" value="NZ_QRNJ01000025.1"/>
</dbReference>
<proteinExistence type="inferred from homology"/>
<evidence type="ECO:0000256" key="4">
    <source>
        <dbReference type="SAM" id="Coils"/>
    </source>
</evidence>
<dbReference type="Proteomes" id="UP000283497">
    <property type="component" value="Unassembled WGS sequence"/>
</dbReference>
<comment type="similarity">
    <text evidence="1">Belongs to the SMC family. SbcC subfamily.</text>
</comment>
<dbReference type="InterPro" id="IPR027417">
    <property type="entry name" value="P-loop_NTPase"/>
</dbReference>
<name>A0A415G7G3_9FIRM</name>
<evidence type="ECO:0000256" key="2">
    <source>
        <dbReference type="ARBA" id="ARBA00011322"/>
    </source>
</evidence>
<evidence type="ECO:0000313" key="7">
    <source>
        <dbReference type="Proteomes" id="UP000283497"/>
    </source>
</evidence>
<evidence type="ECO:0000256" key="3">
    <source>
        <dbReference type="ARBA" id="ARBA00013368"/>
    </source>
</evidence>
<dbReference type="InterPro" id="IPR003395">
    <property type="entry name" value="RecF/RecN/SMC_N"/>
</dbReference>
<dbReference type="PANTHER" id="PTHR32114">
    <property type="entry name" value="ABC TRANSPORTER ABCH.3"/>
    <property type="match status" value="1"/>
</dbReference>